<dbReference type="AlphaFoldDB" id="B8EPQ6"/>
<dbReference type="KEGG" id="msl:Msil_1967"/>
<protein>
    <submittedName>
        <fullName evidence="1">Uncharacterized protein</fullName>
    </submittedName>
</protein>
<dbReference type="eggNOG" id="ENOG50330JJ">
    <property type="taxonomic scope" value="Bacteria"/>
</dbReference>
<dbReference type="Proteomes" id="UP000002257">
    <property type="component" value="Chromosome"/>
</dbReference>
<name>B8EPQ6_METSB</name>
<dbReference type="EMBL" id="CP001280">
    <property type="protein sequence ID" value="ACK50910.1"/>
    <property type="molecule type" value="Genomic_DNA"/>
</dbReference>
<keyword evidence="2" id="KW-1185">Reference proteome</keyword>
<dbReference type="STRING" id="395965.Msil_1967"/>
<proteinExistence type="predicted"/>
<accession>B8EPQ6</accession>
<organism evidence="1 2">
    <name type="scientific">Methylocella silvestris (strain DSM 15510 / CIP 108128 / LMG 27833 / NCIMB 13906 / BL2)</name>
    <dbReference type="NCBI Taxonomy" id="395965"/>
    <lineage>
        <taxon>Bacteria</taxon>
        <taxon>Pseudomonadati</taxon>
        <taxon>Pseudomonadota</taxon>
        <taxon>Alphaproteobacteria</taxon>
        <taxon>Hyphomicrobiales</taxon>
        <taxon>Beijerinckiaceae</taxon>
        <taxon>Methylocella</taxon>
    </lineage>
</organism>
<sequence>MGLRTNRGGRKAAAPKDENVALKIKLRGQDNVPMTIPELREALLEAARELKQYETDYRAKFATIYLTLVNENGEPVRINQSNELTIFSYRSAADDLGIK</sequence>
<reference evidence="1 2" key="1">
    <citation type="journal article" date="2010" name="J. Bacteriol.">
        <title>Complete genome sequence of the aerobic facultative methanotroph Methylocella silvestris BL2.</title>
        <authorList>
            <person name="Chen Y."/>
            <person name="Crombie A."/>
            <person name="Rahman M.T."/>
            <person name="Dedysh S.N."/>
            <person name="Liesack W."/>
            <person name="Stott M.B."/>
            <person name="Alam M."/>
            <person name="Theisen A.R."/>
            <person name="Murrell J.C."/>
            <person name="Dunfield P.F."/>
        </authorList>
    </citation>
    <scope>NUCLEOTIDE SEQUENCE [LARGE SCALE GENOMIC DNA]</scope>
    <source>
        <strain evidence="2">DSM 15510 / CIP 108128 / LMG 27833 / NCIMB 13906 / BL2</strain>
    </source>
</reference>
<evidence type="ECO:0000313" key="1">
    <source>
        <dbReference type="EMBL" id="ACK50910.1"/>
    </source>
</evidence>
<dbReference type="RefSeq" id="WP_012590980.1">
    <property type="nucleotide sequence ID" value="NC_011666.1"/>
</dbReference>
<evidence type="ECO:0000313" key="2">
    <source>
        <dbReference type="Proteomes" id="UP000002257"/>
    </source>
</evidence>
<dbReference type="OrthoDB" id="9891102at2"/>
<gene>
    <name evidence="1" type="ordered locus">Msil_1967</name>
</gene>
<dbReference type="HOGENOM" id="CLU_2343828_0_0_5"/>